<keyword evidence="3" id="KW-0813">Transport</keyword>
<feature type="transmembrane region" description="Helical" evidence="9">
    <location>
        <begin position="73"/>
        <end position="93"/>
    </location>
</feature>
<dbReference type="InterPro" id="IPR029020">
    <property type="entry name" value="Ammonium/urea_transptr"/>
</dbReference>
<evidence type="ECO:0000256" key="3">
    <source>
        <dbReference type="ARBA" id="ARBA00022448"/>
    </source>
</evidence>
<evidence type="ECO:0000259" key="10">
    <source>
        <dbReference type="Pfam" id="PF00909"/>
    </source>
</evidence>
<feature type="region of interest" description="Disordered" evidence="8">
    <location>
        <begin position="457"/>
        <end position="574"/>
    </location>
</feature>
<feature type="transmembrane region" description="Helical" evidence="9">
    <location>
        <begin position="262"/>
        <end position="282"/>
    </location>
</feature>
<dbReference type="AlphaFoldDB" id="A0A6P4ZTG6"/>
<dbReference type="OrthoDB" id="534912at2759"/>
<evidence type="ECO:0000256" key="7">
    <source>
        <dbReference type="ARBA" id="ARBA00023177"/>
    </source>
</evidence>
<dbReference type="Gene3D" id="1.10.3430.10">
    <property type="entry name" value="Ammonium transporter AmtB like domains"/>
    <property type="match status" value="1"/>
</dbReference>
<feature type="transmembrane region" description="Helical" evidence="9">
    <location>
        <begin position="21"/>
        <end position="39"/>
    </location>
</feature>
<evidence type="ECO:0000313" key="12">
    <source>
        <dbReference type="RefSeq" id="XP_019632886.1"/>
    </source>
</evidence>
<evidence type="ECO:0000256" key="8">
    <source>
        <dbReference type="SAM" id="MobiDB-lite"/>
    </source>
</evidence>
<keyword evidence="4 9" id="KW-0812">Transmembrane</keyword>
<dbReference type="GO" id="GO:0097272">
    <property type="term" value="P:ammonium homeostasis"/>
    <property type="evidence" value="ECO:0007669"/>
    <property type="project" value="TreeGrafter"/>
</dbReference>
<dbReference type="KEGG" id="bbel:109476392"/>
<name>A0A6P4ZTG6_BRABE</name>
<feature type="compositionally biased region" description="Polar residues" evidence="8">
    <location>
        <begin position="457"/>
        <end position="472"/>
    </location>
</feature>
<feature type="domain" description="Ammonium transporter AmtB-like" evidence="10">
    <location>
        <begin position="2"/>
        <end position="383"/>
    </location>
</feature>
<dbReference type="GO" id="GO:0005886">
    <property type="term" value="C:plasma membrane"/>
    <property type="evidence" value="ECO:0007669"/>
    <property type="project" value="TreeGrafter"/>
</dbReference>
<dbReference type="FunFam" id="1.10.3430.10:FF:000008">
    <property type="entry name" value="Ammonium transporter"/>
    <property type="match status" value="1"/>
</dbReference>
<evidence type="ECO:0000313" key="11">
    <source>
        <dbReference type="Proteomes" id="UP000515135"/>
    </source>
</evidence>
<evidence type="ECO:0000256" key="5">
    <source>
        <dbReference type="ARBA" id="ARBA00022989"/>
    </source>
</evidence>
<feature type="compositionally biased region" description="Basic and acidic residues" evidence="8">
    <location>
        <begin position="508"/>
        <end position="525"/>
    </location>
</feature>
<feature type="transmembrane region" description="Helical" evidence="9">
    <location>
        <begin position="294"/>
        <end position="318"/>
    </location>
</feature>
<feature type="transmembrane region" description="Helical" evidence="9">
    <location>
        <begin position="100"/>
        <end position="119"/>
    </location>
</feature>
<dbReference type="GeneID" id="109476392"/>
<accession>A0A6P4ZTG6</accession>
<feature type="region of interest" description="Disordered" evidence="8">
    <location>
        <begin position="391"/>
        <end position="429"/>
    </location>
</feature>
<evidence type="ECO:0000256" key="1">
    <source>
        <dbReference type="ARBA" id="ARBA00004141"/>
    </source>
</evidence>
<dbReference type="SUPFAM" id="SSF111352">
    <property type="entry name" value="Ammonium transporter"/>
    <property type="match status" value="1"/>
</dbReference>
<keyword evidence="5 9" id="KW-1133">Transmembrane helix</keyword>
<comment type="subcellular location">
    <subcellularLocation>
        <location evidence="1">Membrane</location>
        <topology evidence="1">Multi-pass membrane protein</topology>
    </subcellularLocation>
</comment>
<dbReference type="RefSeq" id="XP_019632886.1">
    <property type="nucleotide sequence ID" value="XM_019777327.1"/>
</dbReference>
<dbReference type="PANTHER" id="PTHR11730">
    <property type="entry name" value="AMMONIUM TRANSPORTER"/>
    <property type="match status" value="1"/>
</dbReference>
<protein>
    <submittedName>
        <fullName evidence="12">Ammonium transporter 3</fullName>
    </submittedName>
</protein>
<feature type="transmembrane region" description="Helical" evidence="9">
    <location>
        <begin position="209"/>
        <end position="231"/>
    </location>
</feature>
<gene>
    <name evidence="12" type="primary">LOC109476392</name>
</gene>
<dbReference type="InterPro" id="IPR024041">
    <property type="entry name" value="NH4_transpt_AmtB-like_dom"/>
</dbReference>
<evidence type="ECO:0000256" key="6">
    <source>
        <dbReference type="ARBA" id="ARBA00023136"/>
    </source>
</evidence>
<evidence type="ECO:0000256" key="4">
    <source>
        <dbReference type="ARBA" id="ARBA00022692"/>
    </source>
</evidence>
<reference evidence="12" key="1">
    <citation type="submission" date="2025-08" db="UniProtKB">
        <authorList>
            <consortium name="RefSeq"/>
        </authorList>
    </citation>
    <scope>IDENTIFICATION</scope>
    <source>
        <tissue evidence="12">Gonad</tissue>
    </source>
</reference>
<evidence type="ECO:0000256" key="2">
    <source>
        <dbReference type="ARBA" id="ARBA00005887"/>
    </source>
</evidence>
<feature type="transmembrane region" description="Helical" evidence="9">
    <location>
        <begin position="176"/>
        <end position="197"/>
    </location>
</feature>
<organism evidence="11 12">
    <name type="scientific">Branchiostoma belcheri</name>
    <name type="common">Amphioxus</name>
    <dbReference type="NCBI Taxonomy" id="7741"/>
    <lineage>
        <taxon>Eukaryota</taxon>
        <taxon>Metazoa</taxon>
        <taxon>Chordata</taxon>
        <taxon>Cephalochordata</taxon>
        <taxon>Leptocardii</taxon>
        <taxon>Amphioxiformes</taxon>
        <taxon>Branchiostomatidae</taxon>
        <taxon>Branchiostoma</taxon>
    </lineage>
</organism>
<proteinExistence type="inferred from homology"/>
<keyword evidence="6 9" id="KW-0472">Membrane</keyword>
<dbReference type="PANTHER" id="PTHR11730:SF58">
    <property type="entry name" value="AMMONIUM TRANSPORTER"/>
    <property type="match status" value="1"/>
</dbReference>
<comment type="similarity">
    <text evidence="2">Belongs to the ammonia transporter channel (TC 1.A.11.2) family.</text>
</comment>
<keyword evidence="7" id="KW-0924">Ammonia transport</keyword>
<keyword evidence="11" id="KW-1185">Reference proteome</keyword>
<sequence length="670" mass="72595">MALREAAVVSTGNDVNIMTKCICSVVLGGSAYWIFGYALSFGRDYGTNPFCGWGSFFVTAADVTLQPWQYAHFLHHLSYVTMATGIVSGAMAGKTRLKAHVVYCIVNVLFLAFPMHWVWGHNGWLKQLGVLDASGSGPVHLIGGTHSLVLALFTLRARLKKSNPENQPPRESPLKLLLGTCLLWCGCQGLAIGSAFGVTGSKWKLATRAVVNTFISSSTGAIVSILLSYYINKGKLKTGDLARGILGSLVGVSGICRVTHPWAAMIIGGVSGVLVYFVPVGLTKLKVDDPIDGVAVHGACGLWGVMSVGIFGVLALEGPTNTYQGMIEGGGFYLLGVQTLEAVILILWSGVTSAAIFKVIDVTIGLRVTPEVEEGGLDLYEHGIGELLDEPSEKMKKKKKEEEKEEEEELDGEKKYAEDTNSEGSQVKSKKLAIKTDLVRTKDDAKVSYVNEKVISSTPTPDVRVGTNSRDVPTSREHITLQPVSSSGYAAGMGKISRRGSNASASSLEDREKYSSKHDLEDGAISKKISKARKESGYDSETIPKTVSETKDNSYDSGHGSEDDTTKRDRRRLRRIKGSFSKACSILFSNENTLSSIPEASTGSEMDEASDGDVRKSILKSIVDRKARSLERRAKVLRFLEGENVTYPATDTFPRVSRGQTMTFMFHDSE</sequence>
<dbReference type="Pfam" id="PF00909">
    <property type="entry name" value="Ammonium_transp"/>
    <property type="match status" value="1"/>
</dbReference>
<evidence type="ECO:0000256" key="9">
    <source>
        <dbReference type="SAM" id="Phobius"/>
    </source>
</evidence>
<dbReference type="Proteomes" id="UP000515135">
    <property type="component" value="Unplaced"/>
</dbReference>
<feature type="compositionally biased region" description="Basic and acidic residues" evidence="8">
    <location>
        <begin position="548"/>
        <end position="567"/>
    </location>
</feature>
<feature type="transmembrane region" description="Helical" evidence="9">
    <location>
        <begin position="139"/>
        <end position="155"/>
    </location>
</feature>
<feature type="transmembrane region" description="Helical" evidence="9">
    <location>
        <begin position="330"/>
        <end position="351"/>
    </location>
</feature>
<dbReference type="GO" id="GO:0008519">
    <property type="term" value="F:ammonium channel activity"/>
    <property type="evidence" value="ECO:0007669"/>
    <property type="project" value="InterPro"/>
</dbReference>